<dbReference type="CDD" id="cd00090">
    <property type="entry name" value="HTH_ARSR"/>
    <property type="match status" value="1"/>
</dbReference>
<dbReference type="InterPro" id="IPR023187">
    <property type="entry name" value="Tscrpt_reg_MarR-type_CS"/>
</dbReference>
<proteinExistence type="predicted"/>
<dbReference type="SUPFAM" id="SSF46785">
    <property type="entry name" value="Winged helix' DNA-binding domain"/>
    <property type="match status" value="1"/>
</dbReference>
<dbReference type="EMBL" id="FQUE01000011">
    <property type="protein sequence ID" value="SHF74579.1"/>
    <property type="molecule type" value="Genomic_DNA"/>
</dbReference>
<keyword evidence="3" id="KW-0804">Transcription</keyword>
<gene>
    <name evidence="5" type="ORF">SAMN05444339_11184</name>
</gene>
<protein>
    <submittedName>
        <fullName evidence="5">MarR family transcriptional regulator, transcriptional regulator for hemolysin</fullName>
    </submittedName>
</protein>
<evidence type="ECO:0000256" key="2">
    <source>
        <dbReference type="ARBA" id="ARBA00023125"/>
    </source>
</evidence>
<dbReference type="PANTHER" id="PTHR33164">
    <property type="entry name" value="TRANSCRIPTIONAL REGULATOR, MARR FAMILY"/>
    <property type="match status" value="1"/>
</dbReference>
<evidence type="ECO:0000259" key="4">
    <source>
        <dbReference type="PROSITE" id="PS50995"/>
    </source>
</evidence>
<dbReference type="GO" id="GO:0003700">
    <property type="term" value="F:DNA-binding transcription factor activity"/>
    <property type="evidence" value="ECO:0007669"/>
    <property type="project" value="InterPro"/>
</dbReference>
<feature type="domain" description="HTH marR-type" evidence="4">
    <location>
        <begin position="7"/>
        <end position="139"/>
    </location>
</feature>
<evidence type="ECO:0000256" key="1">
    <source>
        <dbReference type="ARBA" id="ARBA00023015"/>
    </source>
</evidence>
<dbReference type="InterPro" id="IPR011991">
    <property type="entry name" value="ArsR-like_HTH"/>
</dbReference>
<keyword evidence="6" id="KW-1185">Reference proteome</keyword>
<dbReference type="AlphaFoldDB" id="A0A1M5E5Q7"/>
<keyword evidence="1" id="KW-0805">Transcription regulation</keyword>
<organism evidence="5 6">
    <name type="scientific">Loktanella atrilutea</name>
    <dbReference type="NCBI Taxonomy" id="366533"/>
    <lineage>
        <taxon>Bacteria</taxon>
        <taxon>Pseudomonadati</taxon>
        <taxon>Pseudomonadota</taxon>
        <taxon>Alphaproteobacteria</taxon>
        <taxon>Rhodobacterales</taxon>
        <taxon>Roseobacteraceae</taxon>
        <taxon>Loktanella</taxon>
    </lineage>
</organism>
<reference evidence="6" key="1">
    <citation type="submission" date="2016-11" db="EMBL/GenBank/DDBJ databases">
        <authorList>
            <person name="Varghese N."/>
            <person name="Submissions S."/>
        </authorList>
    </citation>
    <scope>NUCLEOTIDE SEQUENCE [LARGE SCALE GENOMIC DNA]</scope>
    <source>
        <strain evidence="6">DSM 29326</strain>
    </source>
</reference>
<evidence type="ECO:0000313" key="5">
    <source>
        <dbReference type="EMBL" id="SHF74579.1"/>
    </source>
</evidence>
<dbReference type="InterPro" id="IPR036388">
    <property type="entry name" value="WH-like_DNA-bd_sf"/>
</dbReference>
<dbReference type="Pfam" id="PF01047">
    <property type="entry name" value="MarR"/>
    <property type="match status" value="1"/>
</dbReference>
<dbReference type="GO" id="GO:0006950">
    <property type="term" value="P:response to stress"/>
    <property type="evidence" value="ECO:0007669"/>
    <property type="project" value="TreeGrafter"/>
</dbReference>
<dbReference type="STRING" id="366533.SAMN05444339_11184"/>
<dbReference type="InterPro" id="IPR000835">
    <property type="entry name" value="HTH_MarR-typ"/>
</dbReference>
<dbReference type="OrthoDB" id="8452803at2"/>
<dbReference type="SMART" id="SM00347">
    <property type="entry name" value="HTH_MARR"/>
    <property type="match status" value="1"/>
</dbReference>
<sequence>MTVSDERRRFLDLSFKFLRDMRKRYDTEAKSLDMTLSRARALQRIQEREGLTQTELAEDLQIETPTLNRLLDKLEQSDFVERRQMDGDKRVRCIYLTEPARAKADQIATFSAGIRRQAFDGIDPDDIRAATRLIEQLIANLEKSQA</sequence>
<dbReference type="PROSITE" id="PS50995">
    <property type="entry name" value="HTH_MARR_2"/>
    <property type="match status" value="1"/>
</dbReference>
<dbReference type="InterPro" id="IPR039422">
    <property type="entry name" value="MarR/SlyA-like"/>
</dbReference>
<evidence type="ECO:0000256" key="3">
    <source>
        <dbReference type="ARBA" id="ARBA00023163"/>
    </source>
</evidence>
<dbReference type="InterPro" id="IPR036390">
    <property type="entry name" value="WH_DNA-bd_sf"/>
</dbReference>
<dbReference type="PANTHER" id="PTHR33164:SF64">
    <property type="entry name" value="TRANSCRIPTIONAL REGULATOR SLYA"/>
    <property type="match status" value="1"/>
</dbReference>
<dbReference type="GO" id="GO:0003677">
    <property type="term" value="F:DNA binding"/>
    <property type="evidence" value="ECO:0007669"/>
    <property type="project" value="UniProtKB-KW"/>
</dbReference>
<name>A0A1M5E5Q7_LOKAT</name>
<dbReference type="Gene3D" id="1.10.10.10">
    <property type="entry name" value="Winged helix-like DNA-binding domain superfamily/Winged helix DNA-binding domain"/>
    <property type="match status" value="1"/>
</dbReference>
<dbReference type="PROSITE" id="PS01117">
    <property type="entry name" value="HTH_MARR_1"/>
    <property type="match status" value="1"/>
</dbReference>
<dbReference type="PRINTS" id="PR00598">
    <property type="entry name" value="HTHMARR"/>
</dbReference>
<dbReference type="Proteomes" id="UP000183987">
    <property type="component" value="Unassembled WGS sequence"/>
</dbReference>
<keyword evidence="2" id="KW-0238">DNA-binding</keyword>
<accession>A0A1M5E5Q7</accession>
<evidence type="ECO:0000313" key="6">
    <source>
        <dbReference type="Proteomes" id="UP000183987"/>
    </source>
</evidence>